<dbReference type="Proteomes" id="UP000316545">
    <property type="component" value="Unassembled WGS sequence"/>
</dbReference>
<evidence type="ECO:0000256" key="7">
    <source>
        <dbReference type="SAM" id="Phobius"/>
    </source>
</evidence>
<keyword evidence="2" id="KW-1003">Cell membrane</keyword>
<protein>
    <submittedName>
        <fullName evidence="11">Methyl-accepting chemotaxis protein</fullName>
    </submittedName>
</protein>
<keyword evidence="7" id="KW-1133">Transmembrane helix</keyword>
<evidence type="ECO:0000256" key="1">
    <source>
        <dbReference type="ARBA" id="ARBA00004429"/>
    </source>
</evidence>
<feature type="transmembrane region" description="Helical" evidence="7">
    <location>
        <begin position="12"/>
        <end position="31"/>
    </location>
</feature>
<dbReference type="GO" id="GO:0007165">
    <property type="term" value="P:signal transduction"/>
    <property type="evidence" value="ECO:0007669"/>
    <property type="project" value="UniProtKB-KW"/>
</dbReference>
<dbReference type="InterPro" id="IPR004090">
    <property type="entry name" value="Chemotax_Me-accpt_rcpt"/>
</dbReference>
<name>A0A560FRJ2_9PROT</name>
<evidence type="ECO:0000256" key="2">
    <source>
        <dbReference type="ARBA" id="ARBA00022519"/>
    </source>
</evidence>
<keyword evidence="12" id="KW-1185">Reference proteome</keyword>
<evidence type="ECO:0000256" key="5">
    <source>
        <dbReference type="PROSITE-ProRule" id="PRU00284"/>
    </source>
</evidence>
<dbReference type="Pfam" id="PF00015">
    <property type="entry name" value="MCPsignal"/>
    <property type="match status" value="1"/>
</dbReference>
<evidence type="ECO:0000313" key="11">
    <source>
        <dbReference type="EMBL" id="TWB24201.1"/>
    </source>
</evidence>
<keyword evidence="7" id="KW-0812">Transmembrane</keyword>
<proteinExistence type="inferred from homology"/>
<dbReference type="AlphaFoldDB" id="A0A560FRJ2"/>
<dbReference type="SUPFAM" id="SSF58104">
    <property type="entry name" value="Methyl-accepting chemotaxis protein (MCP) signaling domain"/>
    <property type="match status" value="1"/>
</dbReference>
<dbReference type="InterPro" id="IPR000727">
    <property type="entry name" value="T_SNARE_dom"/>
</dbReference>
<organism evidence="11 12">
    <name type="scientific">Nitrospirillum amazonense</name>
    <dbReference type="NCBI Taxonomy" id="28077"/>
    <lineage>
        <taxon>Bacteria</taxon>
        <taxon>Pseudomonadati</taxon>
        <taxon>Pseudomonadota</taxon>
        <taxon>Alphaproteobacteria</taxon>
        <taxon>Rhodospirillales</taxon>
        <taxon>Azospirillaceae</taxon>
        <taxon>Nitrospirillum</taxon>
    </lineage>
</organism>
<comment type="similarity">
    <text evidence="4">Belongs to the methyl-accepting chemotaxis (MCP) protein family.</text>
</comment>
<dbReference type="PROSITE" id="PS50885">
    <property type="entry name" value="HAMP"/>
    <property type="match status" value="1"/>
</dbReference>
<keyword evidence="6" id="KW-0175">Coiled coil</keyword>
<dbReference type="EMBL" id="VITO01000012">
    <property type="protein sequence ID" value="TWB24201.1"/>
    <property type="molecule type" value="Genomic_DNA"/>
</dbReference>
<evidence type="ECO:0000259" key="8">
    <source>
        <dbReference type="PROSITE" id="PS50111"/>
    </source>
</evidence>
<evidence type="ECO:0000256" key="3">
    <source>
        <dbReference type="ARBA" id="ARBA00023224"/>
    </source>
</evidence>
<dbReference type="RefSeq" id="WP_145618541.1">
    <property type="nucleotide sequence ID" value="NZ_JAYNFR010000014.1"/>
</dbReference>
<dbReference type="PRINTS" id="PR00260">
    <property type="entry name" value="CHEMTRNSDUCR"/>
</dbReference>
<keyword evidence="3 5" id="KW-0807">Transducer</keyword>
<dbReference type="InterPro" id="IPR003660">
    <property type="entry name" value="HAMP_dom"/>
</dbReference>
<evidence type="ECO:0000259" key="10">
    <source>
        <dbReference type="PROSITE" id="PS50885"/>
    </source>
</evidence>
<feature type="domain" description="HAMP" evidence="10">
    <location>
        <begin position="217"/>
        <end position="270"/>
    </location>
</feature>
<evidence type="ECO:0000313" key="12">
    <source>
        <dbReference type="Proteomes" id="UP000316545"/>
    </source>
</evidence>
<evidence type="ECO:0000256" key="6">
    <source>
        <dbReference type="SAM" id="Coils"/>
    </source>
</evidence>
<reference evidence="11 12" key="1">
    <citation type="submission" date="2019-06" db="EMBL/GenBank/DDBJ databases">
        <title>Genomic Encyclopedia of Type Strains, Phase IV (KMG-V): Genome sequencing to study the core and pangenomes of soil and plant-associated prokaryotes.</title>
        <authorList>
            <person name="Whitman W."/>
        </authorList>
    </citation>
    <scope>NUCLEOTIDE SEQUENCE [LARGE SCALE GENOMIC DNA]</scope>
    <source>
        <strain evidence="11 12">BR 11865</strain>
    </source>
</reference>
<feature type="coiled-coil region" evidence="6">
    <location>
        <begin position="268"/>
        <end position="296"/>
    </location>
</feature>
<dbReference type="PROSITE" id="PS50111">
    <property type="entry name" value="CHEMOTAXIS_TRANSDUC_2"/>
    <property type="match status" value="1"/>
</dbReference>
<sequence length="567" mass="58986">MSLSNIRIVRKILIIVGLLSAILIYVGYAGYHSAVTLGMAGQDIDDADGQALRASRMNNTLLALNRSQYRVGLDASQESMATVEKSVAESRALFERSLDDLRSSADPQEQEMLRGVADGYAAFMTSLETTMQKARALGAVAPTADQMALITSVKEGRTLVDQLQQRIRALAEHYDKAGTDMAHRGQVMADGAKRTMLIGTAAGTLLGIALGLFIGHVGVARPIAATVDCLQRLAAGDVGFTVFGIGRKDELGAVAETMQVFKTNILRTREMEAAAKEQEQRVAAEKKKAMDELADLFDAKVAGVVQAVSSAAEQLSSTASAMSSIAEETNRQATTVAAAADQTTANVQTVSAAADQLSSSIGEISQRVGHSSEVSSSAVERARLANDMVRGLASNAERIGRVIELISNIASQTNLLALNATIEAARAGDAGRGFAVVAGEVKTLATQTAKATDEIVAQIAEVQASTRQAVGAIEGIGAVIDELSQISSAIASAVEEQSAATQEIARNVDQAAHGTQDVSRSIAGVTVASAEAGQAASLVLAAASGLGRSSDILRTEVGSFISRVRAA</sequence>
<evidence type="ECO:0000256" key="4">
    <source>
        <dbReference type="ARBA" id="ARBA00029447"/>
    </source>
</evidence>
<dbReference type="PANTHER" id="PTHR32089">
    <property type="entry name" value="METHYL-ACCEPTING CHEMOTAXIS PROTEIN MCPB"/>
    <property type="match status" value="1"/>
</dbReference>
<dbReference type="GO" id="GO:0005886">
    <property type="term" value="C:plasma membrane"/>
    <property type="evidence" value="ECO:0007669"/>
    <property type="project" value="UniProtKB-SubCell"/>
</dbReference>
<dbReference type="GO" id="GO:0006935">
    <property type="term" value="P:chemotaxis"/>
    <property type="evidence" value="ECO:0007669"/>
    <property type="project" value="InterPro"/>
</dbReference>
<dbReference type="InterPro" id="IPR024478">
    <property type="entry name" value="HlyB_4HB_MCP"/>
</dbReference>
<dbReference type="GO" id="GO:0004888">
    <property type="term" value="F:transmembrane signaling receptor activity"/>
    <property type="evidence" value="ECO:0007669"/>
    <property type="project" value="InterPro"/>
</dbReference>
<dbReference type="Gene3D" id="1.10.287.950">
    <property type="entry name" value="Methyl-accepting chemotaxis protein"/>
    <property type="match status" value="1"/>
</dbReference>
<dbReference type="PANTHER" id="PTHR32089:SF112">
    <property type="entry name" value="LYSOZYME-LIKE PROTEIN-RELATED"/>
    <property type="match status" value="1"/>
</dbReference>
<dbReference type="InterPro" id="IPR004089">
    <property type="entry name" value="MCPsignal_dom"/>
</dbReference>
<gene>
    <name evidence="11" type="ORF">FBZ88_11253</name>
</gene>
<dbReference type="Pfam" id="PF12729">
    <property type="entry name" value="4HB_MCP_1"/>
    <property type="match status" value="1"/>
</dbReference>
<dbReference type="SMART" id="SM00283">
    <property type="entry name" value="MA"/>
    <property type="match status" value="1"/>
</dbReference>
<accession>A0A560FRJ2</accession>
<feature type="domain" description="Methyl-accepting transducer" evidence="8">
    <location>
        <begin position="304"/>
        <end position="533"/>
    </location>
</feature>
<evidence type="ECO:0000259" key="9">
    <source>
        <dbReference type="PROSITE" id="PS50192"/>
    </source>
</evidence>
<comment type="subcellular location">
    <subcellularLocation>
        <location evidence="1">Cell inner membrane</location>
        <topology evidence="1">Multi-pass membrane protein</topology>
    </subcellularLocation>
</comment>
<feature type="domain" description="T-SNARE coiled-coil homology" evidence="9">
    <location>
        <begin position="463"/>
        <end position="525"/>
    </location>
</feature>
<dbReference type="Gene3D" id="6.10.340.10">
    <property type="match status" value="1"/>
</dbReference>
<comment type="caution">
    <text evidence="11">The sequence shown here is derived from an EMBL/GenBank/DDBJ whole genome shotgun (WGS) entry which is preliminary data.</text>
</comment>
<dbReference type="PROSITE" id="PS50192">
    <property type="entry name" value="T_SNARE"/>
    <property type="match status" value="1"/>
</dbReference>
<keyword evidence="7" id="KW-0472">Membrane</keyword>
<keyword evidence="2" id="KW-0997">Cell inner membrane</keyword>